<keyword evidence="2" id="KW-1185">Reference proteome</keyword>
<name>A0A4Y7K7I2_PAPSO</name>
<reference evidence="1 2" key="1">
    <citation type="journal article" date="2018" name="Science">
        <title>The opium poppy genome and morphinan production.</title>
        <authorList>
            <person name="Guo L."/>
            <person name="Winzer T."/>
            <person name="Yang X."/>
            <person name="Li Y."/>
            <person name="Ning Z."/>
            <person name="He Z."/>
            <person name="Teodor R."/>
            <person name="Lu Y."/>
            <person name="Bowser T.A."/>
            <person name="Graham I.A."/>
            <person name="Ye K."/>
        </authorList>
    </citation>
    <scope>NUCLEOTIDE SEQUENCE [LARGE SCALE GENOMIC DNA]</scope>
    <source>
        <strain evidence="2">cv. HN1</strain>
        <tissue evidence="1">Leaves</tissue>
    </source>
</reference>
<protein>
    <submittedName>
        <fullName evidence="1">Uncharacterized protein</fullName>
    </submittedName>
</protein>
<dbReference type="GO" id="GO:0036297">
    <property type="term" value="P:interstrand cross-link repair"/>
    <property type="evidence" value="ECO:0007669"/>
    <property type="project" value="InterPro"/>
</dbReference>
<dbReference type="PANTHER" id="PTHR32094:SF5">
    <property type="entry name" value="FANCONI ANEMIA GROUP E PROTEIN"/>
    <property type="match status" value="1"/>
</dbReference>
<dbReference type="InterPro" id="IPR039685">
    <property type="entry name" value="FANCE"/>
</dbReference>
<sequence length="493" mass="55593">MEAWVPLFDIFLNSPSPESEASLWFSSNSLNNSTTITSTNSFLKLLSKPINTITTNPSSSSIQSKRFLYIQTLPNAIQSRILSFLTIESKRFCKRELCLLAENVLNGNEKVDFWVKKSAHNLLDKMSDSDFRQFPSLNLTGFEEEEEFFSLPSCLQSSSNSKSSVLPWLPLTFDELRESASVSCIADESPDEAMEVEELCEIEEKDEVLNQVDVSIDSELRTKAGSLKMKLLECESANGTANLANEIRQLCFEGDGKEVRNSFAVLGLIEPWEVDDETASILITNLLGVNANESEFSWASKVLCSIILPKLLVLNEPASRVLVTTTIESCKPRQKATVDALLFPLILRKEGLNTHICDVMSRIIKECLHPAHVSAFCQRLLCGEEQSRKFICLPCHQHLVSDKLVWTEPLFMLFQNILNQNISLTQDSIEHLVSVVRELVGQYSKSLKFSTFLLCLVTKYHSSLKHHKFILIPTVEMTNTFMTKSILSKLNSW</sequence>
<dbReference type="Gene3D" id="1.25.40.480">
    <property type="match status" value="1"/>
</dbReference>
<gene>
    <name evidence="1" type="ORF">C5167_031528</name>
</gene>
<accession>A0A4Y7K7I2</accession>
<evidence type="ECO:0000313" key="2">
    <source>
        <dbReference type="Proteomes" id="UP000316621"/>
    </source>
</evidence>
<dbReference type="EMBL" id="CM010721">
    <property type="protein sequence ID" value="RZC68272.1"/>
    <property type="molecule type" value="Genomic_DNA"/>
</dbReference>
<organism evidence="1 2">
    <name type="scientific">Papaver somniferum</name>
    <name type="common">Opium poppy</name>
    <dbReference type="NCBI Taxonomy" id="3469"/>
    <lineage>
        <taxon>Eukaryota</taxon>
        <taxon>Viridiplantae</taxon>
        <taxon>Streptophyta</taxon>
        <taxon>Embryophyta</taxon>
        <taxon>Tracheophyta</taxon>
        <taxon>Spermatophyta</taxon>
        <taxon>Magnoliopsida</taxon>
        <taxon>Ranunculales</taxon>
        <taxon>Papaveraceae</taxon>
        <taxon>Papaveroideae</taxon>
        <taxon>Papaver</taxon>
    </lineage>
</organism>
<evidence type="ECO:0000313" key="1">
    <source>
        <dbReference type="EMBL" id="RZC68272.1"/>
    </source>
</evidence>
<proteinExistence type="predicted"/>
<dbReference type="OMA" id="MSCESTS"/>
<dbReference type="STRING" id="3469.A0A4Y7K7I2"/>
<dbReference type="PANTHER" id="PTHR32094">
    <property type="entry name" value="FANCONI ANEMIA GROUP E PROTEIN"/>
    <property type="match status" value="1"/>
</dbReference>
<dbReference type="Proteomes" id="UP000316621">
    <property type="component" value="Chromosome 7"/>
</dbReference>
<dbReference type="Gramene" id="RZC68272">
    <property type="protein sequence ID" value="RZC68272"/>
    <property type="gene ID" value="C5167_031528"/>
</dbReference>
<dbReference type="AlphaFoldDB" id="A0A4Y7K7I2"/>
<dbReference type="GO" id="GO:0043240">
    <property type="term" value="C:Fanconi anaemia nuclear complex"/>
    <property type="evidence" value="ECO:0007669"/>
    <property type="project" value="InterPro"/>
</dbReference>